<evidence type="ECO:0000313" key="2">
    <source>
        <dbReference type="Proteomes" id="UP000807504"/>
    </source>
</evidence>
<dbReference type="EMBL" id="JABXBU010002231">
    <property type="protein sequence ID" value="KAF8763550.1"/>
    <property type="molecule type" value="Genomic_DNA"/>
</dbReference>
<sequence>MRVVDLILVAHGPTGRIITNGPLKIGESFDLLFRPSVQYEISCLEEWDCDGESNRFLFSKCVHTHYLLLRPWPKLKRSSWSSRGGSLYEATNVSSRGRRAHIHEVKENG</sequence>
<evidence type="ECO:0000313" key="1">
    <source>
        <dbReference type="EMBL" id="KAF8763550.1"/>
    </source>
</evidence>
<name>A0A8T0E263_ARGBR</name>
<gene>
    <name evidence="1" type="ORF">HNY73_021727</name>
</gene>
<keyword evidence="2" id="KW-1185">Reference proteome</keyword>
<protein>
    <submittedName>
        <fullName evidence="1">Uncharacterized protein</fullName>
    </submittedName>
</protein>
<reference evidence="1" key="2">
    <citation type="submission" date="2020-06" db="EMBL/GenBank/DDBJ databases">
        <authorList>
            <person name="Sheffer M."/>
        </authorList>
    </citation>
    <scope>NUCLEOTIDE SEQUENCE</scope>
</reference>
<reference evidence="1" key="1">
    <citation type="journal article" date="2020" name="bioRxiv">
        <title>Chromosome-level reference genome of the European wasp spider Argiope bruennichi: a resource for studies on range expansion and evolutionary adaptation.</title>
        <authorList>
            <person name="Sheffer M.M."/>
            <person name="Hoppe A."/>
            <person name="Krehenwinkel H."/>
            <person name="Uhl G."/>
            <person name="Kuss A.W."/>
            <person name="Jensen L."/>
            <person name="Jensen C."/>
            <person name="Gillespie R.G."/>
            <person name="Hoff K.J."/>
            <person name="Prost S."/>
        </authorList>
    </citation>
    <scope>NUCLEOTIDE SEQUENCE</scope>
</reference>
<comment type="caution">
    <text evidence="1">The sequence shown here is derived from an EMBL/GenBank/DDBJ whole genome shotgun (WGS) entry which is preliminary data.</text>
</comment>
<accession>A0A8T0E263</accession>
<organism evidence="1 2">
    <name type="scientific">Argiope bruennichi</name>
    <name type="common">Wasp spider</name>
    <name type="synonym">Aranea bruennichi</name>
    <dbReference type="NCBI Taxonomy" id="94029"/>
    <lineage>
        <taxon>Eukaryota</taxon>
        <taxon>Metazoa</taxon>
        <taxon>Ecdysozoa</taxon>
        <taxon>Arthropoda</taxon>
        <taxon>Chelicerata</taxon>
        <taxon>Arachnida</taxon>
        <taxon>Araneae</taxon>
        <taxon>Araneomorphae</taxon>
        <taxon>Entelegynae</taxon>
        <taxon>Araneoidea</taxon>
        <taxon>Araneidae</taxon>
        <taxon>Argiope</taxon>
    </lineage>
</organism>
<dbReference type="Proteomes" id="UP000807504">
    <property type="component" value="Unassembled WGS sequence"/>
</dbReference>
<dbReference type="AlphaFoldDB" id="A0A8T0E263"/>
<proteinExistence type="predicted"/>